<keyword evidence="2 9" id="KW-0812">Transmembrane</keyword>
<dbReference type="Proteomes" id="UP000623467">
    <property type="component" value="Unassembled WGS sequence"/>
</dbReference>
<evidence type="ECO:0000256" key="3">
    <source>
        <dbReference type="ARBA" id="ARBA00022792"/>
    </source>
</evidence>
<dbReference type="InterPro" id="IPR033122">
    <property type="entry name" value="LETM1-like_RBD"/>
</dbReference>
<feature type="compositionally biased region" description="Low complexity" evidence="8">
    <location>
        <begin position="73"/>
        <end position="86"/>
    </location>
</feature>
<organism evidence="11 12">
    <name type="scientific">Mycena sanguinolenta</name>
    <dbReference type="NCBI Taxonomy" id="230812"/>
    <lineage>
        <taxon>Eukaryota</taxon>
        <taxon>Fungi</taxon>
        <taxon>Dikarya</taxon>
        <taxon>Basidiomycota</taxon>
        <taxon>Agaricomycotina</taxon>
        <taxon>Agaricomycetes</taxon>
        <taxon>Agaricomycetidae</taxon>
        <taxon>Agaricales</taxon>
        <taxon>Marasmiineae</taxon>
        <taxon>Mycenaceae</taxon>
        <taxon>Mycena</taxon>
    </lineage>
</organism>
<dbReference type="PROSITE" id="PS51758">
    <property type="entry name" value="LETM1_RBD"/>
    <property type="match status" value="1"/>
</dbReference>
<dbReference type="EMBL" id="JACAZH010000001">
    <property type="protein sequence ID" value="KAF7375996.1"/>
    <property type="molecule type" value="Genomic_DNA"/>
</dbReference>
<evidence type="ECO:0000313" key="11">
    <source>
        <dbReference type="EMBL" id="KAF7375996.1"/>
    </source>
</evidence>
<feature type="transmembrane region" description="Helical" evidence="9">
    <location>
        <begin position="189"/>
        <end position="210"/>
    </location>
</feature>
<dbReference type="OrthoDB" id="73691at2759"/>
<dbReference type="AlphaFoldDB" id="A0A8H6ZGS6"/>
<feature type="compositionally biased region" description="Low complexity" evidence="8">
    <location>
        <begin position="56"/>
        <end position="65"/>
    </location>
</feature>
<evidence type="ECO:0000256" key="8">
    <source>
        <dbReference type="SAM" id="MobiDB-lite"/>
    </source>
</evidence>
<keyword evidence="12" id="KW-1185">Reference proteome</keyword>
<sequence>MIRSRAICPRRAIFLAHNARNAHASAVIILSRRCLQTQPDKGTPPKSPIPPPNNPQKPLVKLSPGPIKPPKTAPATPQPASSSARLSPPPVQTVSRVSIKQLQETTAKDIADAESHGILTPPPEGAGWAKSTLHKAIQIAKFYFRGVKLVYARGKMARAIKKRVANAGPPLERWEHRMIHIQKGDEKKLVPFVFIAIILEEVIPLIAIWFPQMLPSTCILPSQRDRIRQGYMDAALAVPTTWGSAFASLTRPVDTASGEIPLNAMRDRNLVKAFGSLMHLSGPALTARRRVQKHLTFIQTDDAFLAKEDIHGLTTQELRQALWERGINNISPTSNHAEHVQQLSWWLKSVDKHDTIARRIYLVALQASR</sequence>
<evidence type="ECO:0000256" key="4">
    <source>
        <dbReference type="ARBA" id="ARBA00022989"/>
    </source>
</evidence>
<keyword evidence="4 9" id="KW-1133">Transmembrane helix</keyword>
<comment type="caution">
    <text evidence="11">The sequence shown here is derived from an EMBL/GenBank/DDBJ whole genome shotgun (WGS) entry which is preliminary data.</text>
</comment>
<keyword evidence="3" id="KW-0999">Mitochondrion inner membrane</keyword>
<dbReference type="InterPro" id="IPR044202">
    <property type="entry name" value="LETM1/MDM38-like"/>
</dbReference>
<keyword evidence="5 7" id="KW-0496">Mitochondrion</keyword>
<dbReference type="GO" id="GO:0005743">
    <property type="term" value="C:mitochondrial inner membrane"/>
    <property type="evidence" value="ECO:0007669"/>
    <property type="project" value="UniProtKB-SubCell"/>
</dbReference>
<feature type="domain" description="Letm1 RBD" evidence="10">
    <location>
        <begin position="186"/>
        <end position="369"/>
    </location>
</feature>
<comment type="subcellular location">
    <subcellularLocation>
        <location evidence="1">Mitochondrion inner membrane</location>
        <topology evidence="1">Single-pass membrane protein</topology>
    </subcellularLocation>
</comment>
<keyword evidence="6 9" id="KW-0472">Membrane</keyword>
<evidence type="ECO:0000256" key="6">
    <source>
        <dbReference type="ARBA" id="ARBA00023136"/>
    </source>
</evidence>
<proteinExistence type="predicted"/>
<dbReference type="GO" id="GO:0043022">
    <property type="term" value="F:ribosome binding"/>
    <property type="evidence" value="ECO:0007669"/>
    <property type="project" value="InterPro"/>
</dbReference>
<evidence type="ECO:0000256" key="7">
    <source>
        <dbReference type="PROSITE-ProRule" id="PRU01094"/>
    </source>
</evidence>
<dbReference type="Pfam" id="PF07766">
    <property type="entry name" value="LETM1_RBD"/>
    <property type="match status" value="1"/>
</dbReference>
<evidence type="ECO:0000256" key="5">
    <source>
        <dbReference type="ARBA" id="ARBA00023128"/>
    </source>
</evidence>
<dbReference type="GO" id="GO:0030003">
    <property type="term" value="P:intracellular monoatomic cation homeostasis"/>
    <property type="evidence" value="ECO:0007669"/>
    <property type="project" value="TreeGrafter"/>
</dbReference>
<reference evidence="11" key="1">
    <citation type="submission" date="2020-05" db="EMBL/GenBank/DDBJ databases">
        <title>Mycena genomes resolve the evolution of fungal bioluminescence.</title>
        <authorList>
            <person name="Tsai I.J."/>
        </authorList>
    </citation>
    <scope>NUCLEOTIDE SEQUENCE</scope>
    <source>
        <strain evidence="11">160909Yilan</strain>
    </source>
</reference>
<name>A0A8H6ZGS6_9AGAR</name>
<feature type="compositionally biased region" description="Pro residues" evidence="8">
    <location>
        <begin position="45"/>
        <end position="55"/>
    </location>
</feature>
<protein>
    <submittedName>
        <fullName evidence="11">Letm1 RBD domain-containing protein</fullName>
    </submittedName>
</protein>
<dbReference type="PANTHER" id="PTHR14009:SF1">
    <property type="entry name" value="MITOCHONDRIAL PROTON_CALCIUM EXCHANGER PROTEIN"/>
    <property type="match status" value="1"/>
</dbReference>
<gene>
    <name evidence="11" type="ORF">MSAN_00014200</name>
</gene>
<evidence type="ECO:0000256" key="9">
    <source>
        <dbReference type="SAM" id="Phobius"/>
    </source>
</evidence>
<evidence type="ECO:0000256" key="1">
    <source>
        <dbReference type="ARBA" id="ARBA00004434"/>
    </source>
</evidence>
<evidence type="ECO:0000256" key="2">
    <source>
        <dbReference type="ARBA" id="ARBA00022692"/>
    </source>
</evidence>
<dbReference type="PANTHER" id="PTHR14009">
    <property type="entry name" value="LEUCINE ZIPPER-EF-HAND CONTAINING TRANSMEMBRANE PROTEIN"/>
    <property type="match status" value="1"/>
</dbReference>
<accession>A0A8H6ZGS6</accession>
<feature type="region of interest" description="Disordered" evidence="8">
    <location>
        <begin position="37"/>
        <end position="93"/>
    </location>
</feature>
<evidence type="ECO:0000259" key="10">
    <source>
        <dbReference type="PROSITE" id="PS51758"/>
    </source>
</evidence>
<evidence type="ECO:0000313" key="12">
    <source>
        <dbReference type="Proteomes" id="UP000623467"/>
    </source>
</evidence>